<protein>
    <submittedName>
        <fullName evidence="2">Uncharacterized protein</fullName>
    </submittedName>
</protein>
<evidence type="ECO:0000313" key="2">
    <source>
        <dbReference type="EMBL" id="TBU21064.1"/>
    </source>
</evidence>
<feature type="region of interest" description="Disordered" evidence="1">
    <location>
        <begin position="25"/>
        <end position="61"/>
    </location>
</feature>
<gene>
    <name evidence="2" type="ORF">BD311DRAFT_812725</name>
</gene>
<dbReference type="AlphaFoldDB" id="A0A4Q9M2Q3"/>
<proteinExistence type="predicted"/>
<reference evidence="2" key="1">
    <citation type="submission" date="2019-01" db="EMBL/GenBank/DDBJ databases">
        <title>Draft genome sequences of three monokaryotic isolates of the white-rot basidiomycete fungus Dichomitus squalens.</title>
        <authorList>
            <consortium name="DOE Joint Genome Institute"/>
            <person name="Lopez S.C."/>
            <person name="Andreopoulos B."/>
            <person name="Pangilinan J."/>
            <person name="Lipzen A."/>
            <person name="Riley R."/>
            <person name="Ahrendt S."/>
            <person name="Ng V."/>
            <person name="Barry K."/>
            <person name="Daum C."/>
            <person name="Grigoriev I.V."/>
            <person name="Hilden K.S."/>
            <person name="Makela M.R."/>
            <person name="de Vries R.P."/>
        </authorList>
    </citation>
    <scope>NUCLEOTIDE SEQUENCE [LARGE SCALE GENOMIC DNA]</scope>
    <source>
        <strain evidence="2">OM18370.1</strain>
    </source>
</reference>
<evidence type="ECO:0000256" key="1">
    <source>
        <dbReference type="SAM" id="MobiDB-lite"/>
    </source>
</evidence>
<dbReference type="EMBL" id="ML143808">
    <property type="protein sequence ID" value="TBU21064.1"/>
    <property type="molecule type" value="Genomic_DNA"/>
</dbReference>
<accession>A0A4Q9M2Q3</accession>
<sequence>MPPFIAYHHDVLLCCDEQGLFHNPPRATPPSFWHQRSPLSRNSPLTHTYSERDGSDEDSGVEEELLTAFDEFGTKRLHEQPKPHGPLVIPALQIRDWRTFA</sequence>
<feature type="compositionally biased region" description="Polar residues" evidence="1">
    <location>
        <begin position="37"/>
        <end position="48"/>
    </location>
</feature>
<dbReference type="OrthoDB" id="5577072at2759"/>
<dbReference type="Proteomes" id="UP000292957">
    <property type="component" value="Unassembled WGS sequence"/>
</dbReference>
<name>A0A4Q9M2Q3_9APHY</name>
<organism evidence="2">
    <name type="scientific">Dichomitus squalens</name>
    <dbReference type="NCBI Taxonomy" id="114155"/>
    <lineage>
        <taxon>Eukaryota</taxon>
        <taxon>Fungi</taxon>
        <taxon>Dikarya</taxon>
        <taxon>Basidiomycota</taxon>
        <taxon>Agaricomycotina</taxon>
        <taxon>Agaricomycetes</taxon>
        <taxon>Polyporales</taxon>
        <taxon>Polyporaceae</taxon>
        <taxon>Dichomitus</taxon>
    </lineage>
</organism>